<dbReference type="PROSITE" id="PS50181">
    <property type="entry name" value="FBOX"/>
    <property type="match status" value="1"/>
</dbReference>
<feature type="region of interest" description="Disordered" evidence="1">
    <location>
        <begin position="1"/>
        <end position="22"/>
    </location>
</feature>
<accession>A0A139AYM8</accession>
<evidence type="ECO:0000313" key="3">
    <source>
        <dbReference type="EMBL" id="KXS21810.1"/>
    </source>
</evidence>
<organism evidence="3 4">
    <name type="scientific">Gonapodya prolifera (strain JEL478)</name>
    <name type="common">Monoblepharis prolifera</name>
    <dbReference type="NCBI Taxonomy" id="1344416"/>
    <lineage>
        <taxon>Eukaryota</taxon>
        <taxon>Fungi</taxon>
        <taxon>Fungi incertae sedis</taxon>
        <taxon>Chytridiomycota</taxon>
        <taxon>Chytridiomycota incertae sedis</taxon>
        <taxon>Monoblepharidomycetes</taxon>
        <taxon>Monoblepharidales</taxon>
        <taxon>Gonapodyaceae</taxon>
        <taxon>Gonapodya</taxon>
    </lineage>
</organism>
<protein>
    <recommendedName>
        <fullName evidence="2">F-box domain-containing protein</fullName>
    </recommendedName>
</protein>
<name>A0A139AYM8_GONPJ</name>
<gene>
    <name evidence="3" type="ORF">M427DRAFT_142185</name>
</gene>
<reference evidence="3 4" key="1">
    <citation type="journal article" date="2015" name="Genome Biol. Evol.">
        <title>Phylogenomic analyses indicate that early fungi evolved digesting cell walls of algal ancestors of land plants.</title>
        <authorList>
            <person name="Chang Y."/>
            <person name="Wang S."/>
            <person name="Sekimoto S."/>
            <person name="Aerts A.L."/>
            <person name="Choi C."/>
            <person name="Clum A."/>
            <person name="LaButti K.M."/>
            <person name="Lindquist E.A."/>
            <person name="Yee Ngan C."/>
            <person name="Ohm R.A."/>
            <person name="Salamov A.A."/>
            <person name="Grigoriev I.V."/>
            <person name="Spatafora J.W."/>
            <person name="Berbee M.L."/>
        </authorList>
    </citation>
    <scope>NUCLEOTIDE SEQUENCE [LARGE SCALE GENOMIC DNA]</scope>
    <source>
        <strain evidence="3 4">JEL478</strain>
    </source>
</reference>
<evidence type="ECO:0000313" key="4">
    <source>
        <dbReference type="Proteomes" id="UP000070544"/>
    </source>
</evidence>
<dbReference type="CDD" id="cd09917">
    <property type="entry name" value="F-box_SF"/>
    <property type="match status" value="1"/>
</dbReference>
<sequence length="494" mass="55039">MLSGRKTSKALERTRDDREMNDSSLSNLPFELILLILSQCSPRSLLVSLQYASKMFHSAVHSLLLSHASTSTVNAQQSPNLVALLRLVIPAASISPQKYKIIQRSLFSSPLSRLRSSTTSADMAALTPIGQLTIAIDPFYPPSLPSMSPATIPVSFKPHSLTISHSRPPTAQYVTFLLSTLPTSLEASDAFFLQYATLNFPYIPSVTHITMVIRSDPNSPTGAPSLRAALFSFPNVTSLHIAGRDTPPTRMITLASQGWGGGNWEPGGQNVPEEAMEPFSARLTTVMIHPPHAHATSLWLLFRPLSVLPYLHTAGFVDLLNDPWWWHPWVDTGLRGRQAEREVGTLEQVTTLLVRVTPDVSHARLPSWWSWDRRERHAVSQADSTSTHSPPSSNSWSTALEKLPLFASQTRLVMPNLRKTRFYITHRSLVQWINEFALDAWADMIIQLPGDTVEFLAVKEEILELEDLGALRARVEREGKRLVVDANEVWEKVV</sequence>
<keyword evidence="4" id="KW-1185">Reference proteome</keyword>
<dbReference type="AlphaFoldDB" id="A0A139AYM8"/>
<dbReference type="Pfam" id="PF00646">
    <property type="entry name" value="F-box"/>
    <property type="match status" value="1"/>
</dbReference>
<dbReference type="InterPro" id="IPR001810">
    <property type="entry name" value="F-box_dom"/>
</dbReference>
<proteinExistence type="predicted"/>
<feature type="domain" description="F-box" evidence="2">
    <location>
        <begin position="22"/>
        <end position="73"/>
    </location>
</feature>
<evidence type="ECO:0000259" key="2">
    <source>
        <dbReference type="PROSITE" id="PS50181"/>
    </source>
</evidence>
<dbReference type="EMBL" id="KQ965732">
    <property type="protein sequence ID" value="KXS21810.1"/>
    <property type="molecule type" value="Genomic_DNA"/>
</dbReference>
<dbReference type="SUPFAM" id="SSF81383">
    <property type="entry name" value="F-box domain"/>
    <property type="match status" value="1"/>
</dbReference>
<dbReference type="OrthoDB" id="3247499at2759"/>
<dbReference type="Proteomes" id="UP000070544">
    <property type="component" value="Unassembled WGS sequence"/>
</dbReference>
<feature type="compositionally biased region" description="Basic and acidic residues" evidence="1">
    <location>
        <begin position="9"/>
        <end position="21"/>
    </location>
</feature>
<dbReference type="InterPro" id="IPR036047">
    <property type="entry name" value="F-box-like_dom_sf"/>
</dbReference>
<evidence type="ECO:0000256" key="1">
    <source>
        <dbReference type="SAM" id="MobiDB-lite"/>
    </source>
</evidence>